<keyword evidence="2" id="KW-1133">Transmembrane helix</keyword>
<feature type="region of interest" description="Disordered" evidence="1">
    <location>
        <begin position="211"/>
        <end position="236"/>
    </location>
</feature>
<feature type="transmembrane region" description="Helical" evidence="2">
    <location>
        <begin position="68"/>
        <end position="88"/>
    </location>
</feature>
<keyword evidence="2" id="KW-0812">Transmembrane</keyword>
<evidence type="ECO:0008006" key="5">
    <source>
        <dbReference type="Google" id="ProtNLM"/>
    </source>
</evidence>
<sequence length="236" mass="26656">MEKWESHLHWTYNNEHVLLSAVRLSSFPSFLAAAFLVIFVCLTERLASHALNCQLGPRFIQRSRWSWALWRSGLYWVVTFLRLCYMLAAMTFHLGLLLIIVTTLSVSQLVVELRSSSEKSSMQNPGDYSTEPLLQERSYPMRSVGSRARSKSKPDEIFIHPTQSNIARADAAALELGLAGETDLVKGNFQSRGDAWETGKGRDMARQLLASTEKKSKRHSFRVSSDSDSDCHSSEL</sequence>
<proteinExistence type="predicted"/>
<protein>
    <recommendedName>
        <fullName evidence="5">Copper transporter</fullName>
    </recommendedName>
</protein>
<gene>
    <name evidence="3" type="ORF">BDQ12DRAFT_344067</name>
</gene>
<keyword evidence="2" id="KW-0472">Membrane</keyword>
<feature type="transmembrane region" description="Helical" evidence="2">
    <location>
        <begin position="27"/>
        <end position="47"/>
    </location>
</feature>
<dbReference type="EMBL" id="ML213593">
    <property type="protein sequence ID" value="TFK41878.1"/>
    <property type="molecule type" value="Genomic_DNA"/>
</dbReference>
<dbReference type="Proteomes" id="UP000308652">
    <property type="component" value="Unassembled WGS sequence"/>
</dbReference>
<accession>A0A5C3MDD8</accession>
<dbReference type="OrthoDB" id="73901at2759"/>
<evidence type="ECO:0000256" key="2">
    <source>
        <dbReference type="SAM" id="Phobius"/>
    </source>
</evidence>
<evidence type="ECO:0000313" key="4">
    <source>
        <dbReference type="Proteomes" id="UP000308652"/>
    </source>
</evidence>
<name>A0A5C3MDD8_9AGAR</name>
<evidence type="ECO:0000313" key="3">
    <source>
        <dbReference type="EMBL" id="TFK41878.1"/>
    </source>
</evidence>
<evidence type="ECO:0000256" key="1">
    <source>
        <dbReference type="SAM" id="MobiDB-lite"/>
    </source>
</evidence>
<dbReference type="AlphaFoldDB" id="A0A5C3MDD8"/>
<organism evidence="3 4">
    <name type="scientific">Crucibulum laeve</name>
    <dbReference type="NCBI Taxonomy" id="68775"/>
    <lineage>
        <taxon>Eukaryota</taxon>
        <taxon>Fungi</taxon>
        <taxon>Dikarya</taxon>
        <taxon>Basidiomycota</taxon>
        <taxon>Agaricomycotina</taxon>
        <taxon>Agaricomycetes</taxon>
        <taxon>Agaricomycetidae</taxon>
        <taxon>Agaricales</taxon>
        <taxon>Agaricineae</taxon>
        <taxon>Nidulariaceae</taxon>
        <taxon>Crucibulum</taxon>
    </lineage>
</organism>
<reference evidence="3 4" key="1">
    <citation type="journal article" date="2019" name="Nat. Ecol. Evol.">
        <title>Megaphylogeny resolves global patterns of mushroom evolution.</title>
        <authorList>
            <person name="Varga T."/>
            <person name="Krizsan K."/>
            <person name="Foldi C."/>
            <person name="Dima B."/>
            <person name="Sanchez-Garcia M."/>
            <person name="Sanchez-Ramirez S."/>
            <person name="Szollosi G.J."/>
            <person name="Szarkandi J.G."/>
            <person name="Papp V."/>
            <person name="Albert L."/>
            <person name="Andreopoulos W."/>
            <person name="Angelini C."/>
            <person name="Antonin V."/>
            <person name="Barry K.W."/>
            <person name="Bougher N.L."/>
            <person name="Buchanan P."/>
            <person name="Buyck B."/>
            <person name="Bense V."/>
            <person name="Catcheside P."/>
            <person name="Chovatia M."/>
            <person name="Cooper J."/>
            <person name="Damon W."/>
            <person name="Desjardin D."/>
            <person name="Finy P."/>
            <person name="Geml J."/>
            <person name="Haridas S."/>
            <person name="Hughes K."/>
            <person name="Justo A."/>
            <person name="Karasinski D."/>
            <person name="Kautmanova I."/>
            <person name="Kiss B."/>
            <person name="Kocsube S."/>
            <person name="Kotiranta H."/>
            <person name="LaButti K.M."/>
            <person name="Lechner B.E."/>
            <person name="Liimatainen K."/>
            <person name="Lipzen A."/>
            <person name="Lukacs Z."/>
            <person name="Mihaltcheva S."/>
            <person name="Morgado L.N."/>
            <person name="Niskanen T."/>
            <person name="Noordeloos M.E."/>
            <person name="Ohm R.A."/>
            <person name="Ortiz-Santana B."/>
            <person name="Ovrebo C."/>
            <person name="Racz N."/>
            <person name="Riley R."/>
            <person name="Savchenko A."/>
            <person name="Shiryaev A."/>
            <person name="Soop K."/>
            <person name="Spirin V."/>
            <person name="Szebenyi C."/>
            <person name="Tomsovsky M."/>
            <person name="Tulloss R.E."/>
            <person name="Uehling J."/>
            <person name="Grigoriev I.V."/>
            <person name="Vagvolgyi C."/>
            <person name="Papp T."/>
            <person name="Martin F.M."/>
            <person name="Miettinen O."/>
            <person name="Hibbett D.S."/>
            <person name="Nagy L.G."/>
        </authorList>
    </citation>
    <scope>NUCLEOTIDE SEQUENCE [LARGE SCALE GENOMIC DNA]</scope>
    <source>
        <strain evidence="3 4">CBS 166.37</strain>
    </source>
</reference>
<keyword evidence="4" id="KW-1185">Reference proteome</keyword>